<accession>A0A397UDS3</accession>
<reference evidence="1 2" key="1">
    <citation type="submission" date="2018-06" db="EMBL/GenBank/DDBJ databases">
        <title>Comparative genomics reveals the genomic features of Rhizophagus irregularis, R. cerebriforme, R. diaphanum and Gigaspora rosea, and their symbiotic lifestyle signature.</title>
        <authorList>
            <person name="Morin E."/>
            <person name="San Clemente H."/>
            <person name="Chen E.C.H."/>
            <person name="De La Providencia I."/>
            <person name="Hainaut M."/>
            <person name="Kuo A."/>
            <person name="Kohler A."/>
            <person name="Murat C."/>
            <person name="Tang N."/>
            <person name="Roy S."/>
            <person name="Loubradou J."/>
            <person name="Henrissat B."/>
            <person name="Grigoriev I.V."/>
            <person name="Corradi N."/>
            <person name="Roux C."/>
            <person name="Martin F.M."/>
        </authorList>
    </citation>
    <scope>NUCLEOTIDE SEQUENCE [LARGE SCALE GENOMIC DNA]</scope>
    <source>
        <strain evidence="1 2">DAOM 194757</strain>
    </source>
</reference>
<organism evidence="1 2">
    <name type="scientific">Gigaspora rosea</name>
    <dbReference type="NCBI Taxonomy" id="44941"/>
    <lineage>
        <taxon>Eukaryota</taxon>
        <taxon>Fungi</taxon>
        <taxon>Fungi incertae sedis</taxon>
        <taxon>Mucoromycota</taxon>
        <taxon>Glomeromycotina</taxon>
        <taxon>Glomeromycetes</taxon>
        <taxon>Diversisporales</taxon>
        <taxon>Gigasporaceae</taxon>
        <taxon>Gigaspora</taxon>
    </lineage>
</organism>
<proteinExistence type="predicted"/>
<evidence type="ECO:0000313" key="1">
    <source>
        <dbReference type="EMBL" id="RIB05513.1"/>
    </source>
</evidence>
<sequence>MWTTTKASNNTESDSIQQRTLLYGLPSIEIRQIDILKKINTLTFTAHISMNIKAILIIKYSKESL</sequence>
<dbReference type="AlphaFoldDB" id="A0A397UDS3"/>
<name>A0A397UDS3_9GLOM</name>
<gene>
    <name evidence="1" type="ORF">C2G38_2219442</name>
</gene>
<protein>
    <submittedName>
        <fullName evidence="1">Uncharacterized protein</fullName>
    </submittedName>
</protein>
<comment type="caution">
    <text evidence="1">The sequence shown here is derived from an EMBL/GenBank/DDBJ whole genome shotgun (WGS) entry which is preliminary data.</text>
</comment>
<keyword evidence="2" id="KW-1185">Reference proteome</keyword>
<evidence type="ECO:0000313" key="2">
    <source>
        <dbReference type="Proteomes" id="UP000266673"/>
    </source>
</evidence>
<dbReference type="EMBL" id="QKWP01001968">
    <property type="protein sequence ID" value="RIB05513.1"/>
    <property type="molecule type" value="Genomic_DNA"/>
</dbReference>
<dbReference type="Proteomes" id="UP000266673">
    <property type="component" value="Unassembled WGS sequence"/>
</dbReference>